<keyword evidence="2" id="KW-1185">Reference proteome</keyword>
<protein>
    <submittedName>
        <fullName evidence="1">Uncharacterized protein</fullName>
    </submittedName>
</protein>
<name>A0AAD5N177_PARTN</name>
<accession>A0AAD5N177</accession>
<dbReference type="EMBL" id="JAHQIW010002404">
    <property type="protein sequence ID" value="KAJ1355259.1"/>
    <property type="molecule type" value="Genomic_DNA"/>
</dbReference>
<proteinExistence type="predicted"/>
<gene>
    <name evidence="1" type="ORF">KIN20_012591</name>
</gene>
<evidence type="ECO:0000313" key="1">
    <source>
        <dbReference type="EMBL" id="KAJ1355259.1"/>
    </source>
</evidence>
<dbReference type="AlphaFoldDB" id="A0AAD5N177"/>
<sequence length="52" mass="5832">MEHSRKQSEGTMLVGAKVIAVLDRQFRMGRKAADANEPVVQLWEKCRKGGAF</sequence>
<dbReference type="Proteomes" id="UP001196413">
    <property type="component" value="Unassembled WGS sequence"/>
</dbReference>
<comment type="caution">
    <text evidence="1">The sequence shown here is derived from an EMBL/GenBank/DDBJ whole genome shotgun (WGS) entry which is preliminary data.</text>
</comment>
<evidence type="ECO:0000313" key="2">
    <source>
        <dbReference type="Proteomes" id="UP001196413"/>
    </source>
</evidence>
<reference evidence="1" key="1">
    <citation type="submission" date="2021-06" db="EMBL/GenBank/DDBJ databases">
        <title>Parelaphostrongylus tenuis whole genome reference sequence.</title>
        <authorList>
            <person name="Garwood T.J."/>
            <person name="Larsen P.A."/>
            <person name="Fountain-Jones N.M."/>
            <person name="Garbe J.R."/>
            <person name="Macchietto M.G."/>
            <person name="Kania S.A."/>
            <person name="Gerhold R.W."/>
            <person name="Richards J.E."/>
            <person name="Wolf T.M."/>
        </authorList>
    </citation>
    <scope>NUCLEOTIDE SEQUENCE</scope>
    <source>
        <strain evidence="1">MNPRO001-30</strain>
        <tissue evidence="1">Meninges</tissue>
    </source>
</reference>
<organism evidence="1 2">
    <name type="scientific">Parelaphostrongylus tenuis</name>
    <name type="common">Meningeal worm</name>
    <dbReference type="NCBI Taxonomy" id="148309"/>
    <lineage>
        <taxon>Eukaryota</taxon>
        <taxon>Metazoa</taxon>
        <taxon>Ecdysozoa</taxon>
        <taxon>Nematoda</taxon>
        <taxon>Chromadorea</taxon>
        <taxon>Rhabditida</taxon>
        <taxon>Rhabditina</taxon>
        <taxon>Rhabditomorpha</taxon>
        <taxon>Strongyloidea</taxon>
        <taxon>Metastrongylidae</taxon>
        <taxon>Parelaphostrongylus</taxon>
    </lineage>
</organism>